<proteinExistence type="predicted"/>
<feature type="compositionally biased region" description="Polar residues" evidence="2">
    <location>
        <begin position="399"/>
        <end position="411"/>
    </location>
</feature>
<feature type="compositionally biased region" description="Basic and acidic residues" evidence="2">
    <location>
        <begin position="351"/>
        <end position="370"/>
    </location>
</feature>
<feature type="compositionally biased region" description="Acidic residues" evidence="2">
    <location>
        <begin position="377"/>
        <end position="390"/>
    </location>
</feature>
<gene>
    <name evidence="3" type="ORF">B0T22DRAFT_416279</name>
</gene>
<protein>
    <submittedName>
        <fullName evidence="3">Uncharacterized protein</fullName>
    </submittedName>
</protein>
<dbReference type="Proteomes" id="UP001270362">
    <property type="component" value="Unassembled WGS sequence"/>
</dbReference>
<evidence type="ECO:0000313" key="3">
    <source>
        <dbReference type="EMBL" id="KAK3692108.1"/>
    </source>
</evidence>
<comment type="caution">
    <text evidence="3">The sequence shown here is derived from an EMBL/GenBank/DDBJ whole genome shotgun (WGS) entry which is preliminary data.</text>
</comment>
<evidence type="ECO:0000256" key="2">
    <source>
        <dbReference type="SAM" id="MobiDB-lite"/>
    </source>
</evidence>
<feature type="compositionally biased region" description="Basic and acidic residues" evidence="2">
    <location>
        <begin position="83"/>
        <end position="92"/>
    </location>
</feature>
<feature type="compositionally biased region" description="Basic and acidic residues" evidence="2">
    <location>
        <begin position="156"/>
        <end position="174"/>
    </location>
</feature>
<feature type="compositionally biased region" description="Low complexity" evidence="2">
    <location>
        <begin position="185"/>
        <end position="195"/>
    </location>
</feature>
<feature type="region of interest" description="Disordered" evidence="2">
    <location>
        <begin position="65"/>
        <end position="112"/>
    </location>
</feature>
<sequence>MDDAARLVSKLQAKLAELDGKVAAYERGMLAEFHRHMVDCLKNYPEHVSNEVSRIIAESMSKYPALNSTSRDRPQSPASISVTDRRIREGRKSPPPVLKHTSGTPVIRSPHEREKEFQGLFTPSYLPLLDSKDRVPHSPPISPLPTEPSLVLPSESVREVEVPKVPEAAKEEVRPAPVRRLTDRSSSSLESSGSETKVRRSALRRSSSSTKGSPRRVRFDFEGEEVFPSVDPLAFVILDLETRDDGAVAAEAEAQPEADTSVITLENESLPAYTGTSLLDVEGEEDWLPKPKKVSSTQALRALTRSPLDEGTVWTVVDPESDDISKMNGENKTINDRKVGASNPTIAPAKSEPRASIRAENSDARKRSDTSESLDSAIDEEDEDTSDDEFLSMRPKSSAGRTSMSPGTRSPGTAPAPDDSARTPTLSSTRLDEFRDQDEDEDALFDFEQEGGRTAPQPQTRRHKYLVDETDDDDESGALESVTVSELRVVAEAAESAAPLELVQGTRIPPTSPSTVLFGNSVGSYKGHPLRINPINNQQLYDEIAGMKDVHFFVGSVEDDPGSYRASVSRAFAGTPRSFTERLALEEVMEKRKSDAEADREADRL</sequence>
<keyword evidence="4" id="KW-1185">Reference proteome</keyword>
<dbReference type="AlphaFoldDB" id="A0AAE1CFA6"/>
<name>A0AAE1CFA6_9PEZI</name>
<keyword evidence="1" id="KW-0175">Coiled coil</keyword>
<feature type="compositionally biased region" description="Pro residues" evidence="2">
    <location>
        <begin position="137"/>
        <end position="146"/>
    </location>
</feature>
<reference evidence="3" key="2">
    <citation type="submission" date="2023-06" db="EMBL/GenBank/DDBJ databases">
        <authorList>
            <consortium name="Lawrence Berkeley National Laboratory"/>
            <person name="Haridas S."/>
            <person name="Hensen N."/>
            <person name="Bonometti L."/>
            <person name="Westerberg I."/>
            <person name="Brannstrom I.O."/>
            <person name="Guillou S."/>
            <person name="Cros-Aarteil S."/>
            <person name="Calhoun S."/>
            <person name="Kuo A."/>
            <person name="Mondo S."/>
            <person name="Pangilinan J."/>
            <person name="Riley R."/>
            <person name="Labutti K."/>
            <person name="Andreopoulos B."/>
            <person name="Lipzen A."/>
            <person name="Chen C."/>
            <person name="Yanf M."/>
            <person name="Daum C."/>
            <person name="Ng V."/>
            <person name="Clum A."/>
            <person name="Steindorff A."/>
            <person name="Ohm R."/>
            <person name="Martin F."/>
            <person name="Silar P."/>
            <person name="Natvig D."/>
            <person name="Lalanne C."/>
            <person name="Gautier V."/>
            <person name="Ament-Velasquez S.L."/>
            <person name="Kruys A."/>
            <person name="Hutchinson M.I."/>
            <person name="Powell A.J."/>
            <person name="Barry K."/>
            <person name="Miller A.N."/>
            <person name="Grigoriev I.V."/>
            <person name="Debuchy R."/>
            <person name="Gladieux P."/>
            <person name="Thoren M.H."/>
            <person name="Johannesson H."/>
        </authorList>
    </citation>
    <scope>NUCLEOTIDE SEQUENCE</scope>
    <source>
        <strain evidence="3">CBS 314.62</strain>
    </source>
</reference>
<reference evidence="3" key="1">
    <citation type="journal article" date="2023" name="Mol. Phylogenet. Evol.">
        <title>Genome-scale phylogeny and comparative genomics of the fungal order Sordariales.</title>
        <authorList>
            <person name="Hensen N."/>
            <person name="Bonometti L."/>
            <person name="Westerberg I."/>
            <person name="Brannstrom I.O."/>
            <person name="Guillou S."/>
            <person name="Cros-Aarteil S."/>
            <person name="Calhoun S."/>
            <person name="Haridas S."/>
            <person name="Kuo A."/>
            <person name="Mondo S."/>
            <person name="Pangilinan J."/>
            <person name="Riley R."/>
            <person name="LaButti K."/>
            <person name="Andreopoulos B."/>
            <person name="Lipzen A."/>
            <person name="Chen C."/>
            <person name="Yan M."/>
            <person name="Daum C."/>
            <person name="Ng V."/>
            <person name="Clum A."/>
            <person name="Steindorff A."/>
            <person name="Ohm R.A."/>
            <person name="Martin F."/>
            <person name="Silar P."/>
            <person name="Natvig D.O."/>
            <person name="Lalanne C."/>
            <person name="Gautier V."/>
            <person name="Ament-Velasquez S.L."/>
            <person name="Kruys A."/>
            <person name="Hutchinson M.I."/>
            <person name="Powell A.J."/>
            <person name="Barry K."/>
            <person name="Miller A.N."/>
            <person name="Grigoriev I.V."/>
            <person name="Debuchy R."/>
            <person name="Gladieux P."/>
            <person name="Hiltunen Thoren M."/>
            <person name="Johannesson H."/>
        </authorList>
    </citation>
    <scope>NUCLEOTIDE SEQUENCE</scope>
    <source>
        <strain evidence="3">CBS 314.62</strain>
    </source>
</reference>
<accession>A0AAE1CFA6</accession>
<evidence type="ECO:0000256" key="1">
    <source>
        <dbReference type="SAM" id="Coils"/>
    </source>
</evidence>
<organism evidence="3 4">
    <name type="scientific">Podospora appendiculata</name>
    <dbReference type="NCBI Taxonomy" id="314037"/>
    <lineage>
        <taxon>Eukaryota</taxon>
        <taxon>Fungi</taxon>
        <taxon>Dikarya</taxon>
        <taxon>Ascomycota</taxon>
        <taxon>Pezizomycotina</taxon>
        <taxon>Sordariomycetes</taxon>
        <taxon>Sordariomycetidae</taxon>
        <taxon>Sordariales</taxon>
        <taxon>Podosporaceae</taxon>
        <taxon>Podospora</taxon>
    </lineage>
</organism>
<evidence type="ECO:0000313" key="4">
    <source>
        <dbReference type="Proteomes" id="UP001270362"/>
    </source>
</evidence>
<feature type="coiled-coil region" evidence="1">
    <location>
        <begin position="1"/>
        <end position="28"/>
    </location>
</feature>
<dbReference type="EMBL" id="JAULSO010000001">
    <property type="protein sequence ID" value="KAK3692108.1"/>
    <property type="molecule type" value="Genomic_DNA"/>
</dbReference>
<feature type="region of interest" description="Disordered" evidence="2">
    <location>
        <begin position="307"/>
        <end position="437"/>
    </location>
</feature>
<feature type="region of interest" description="Disordered" evidence="2">
    <location>
        <begin position="131"/>
        <end position="216"/>
    </location>
</feature>